<dbReference type="EMBL" id="LNYJ01000011">
    <property type="protein sequence ID" value="KTD16336.1"/>
    <property type="molecule type" value="Genomic_DNA"/>
</dbReference>
<dbReference type="InterPro" id="IPR026265">
    <property type="entry name" value="LptC"/>
</dbReference>
<comment type="caution">
    <text evidence="7">The sequence shown here is derived from an EMBL/GenBank/DDBJ whole genome shotgun (WGS) entry which is preliminary data.</text>
</comment>
<evidence type="ECO:0000313" key="8">
    <source>
        <dbReference type="Proteomes" id="UP000055035"/>
    </source>
</evidence>
<dbReference type="PANTHER" id="PTHR37481">
    <property type="entry name" value="LIPOPOLYSACCHARIDE EXPORT SYSTEM PROTEIN LPTC"/>
    <property type="match status" value="1"/>
</dbReference>
<dbReference type="PANTHER" id="PTHR37481:SF1">
    <property type="entry name" value="LIPOPOLYSACCHARIDE EXPORT SYSTEM PROTEIN LPTC"/>
    <property type="match status" value="1"/>
</dbReference>
<dbReference type="Gene3D" id="2.60.450.10">
    <property type="entry name" value="Lipopolysaccharide (LPS) transport protein A like domain"/>
    <property type="match status" value="1"/>
</dbReference>
<accession>A0A0W0V8C3</accession>
<feature type="transmembrane region" description="Helical" evidence="6">
    <location>
        <begin position="7"/>
        <end position="25"/>
    </location>
</feature>
<dbReference type="GO" id="GO:0030288">
    <property type="term" value="C:outer membrane-bounded periplasmic space"/>
    <property type="evidence" value="ECO:0007669"/>
    <property type="project" value="TreeGrafter"/>
</dbReference>
<reference evidence="7 8" key="1">
    <citation type="submission" date="2015-11" db="EMBL/GenBank/DDBJ databases">
        <title>Genomic analysis of 38 Legionella species identifies large and diverse effector repertoires.</title>
        <authorList>
            <person name="Burstein D."/>
            <person name="Amaro F."/>
            <person name="Zusman T."/>
            <person name="Lifshitz Z."/>
            <person name="Cohen O."/>
            <person name="Gilbert J.A."/>
            <person name="Pupko T."/>
            <person name="Shuman H.A."/>
            <person name="Segal G."/>
        </authorList>
    </citation>
    <scope>NUCLEOTIDE SEQUENCE [LARGE SCALE GENOMIC DNA]</scope>
    <source>
        <strain evidence="7 8">BL-540</strain>
    </source>
</reference>
<protein>
    <submittedName>
        <fullName evidence="7">Lipopolysaccharide export system protein LptC</fullName>
    </submittedName>
</protein>
<keyword evidence="2" id="KW-0997">Cell inner membrane</keyword>
<keyword evidence="8" id="KW-1185">Reference proteome</keyword>
<dbReference type="PATRIC" id="fig|456.5.peg.679"/>
<dbReference type="GO" id="GO:0015221">
    <property type="term" value="F:lipopolysaccharide transmembrane transporter activity"/>
    <property type="evidence" value="ECO:0007669"/>
    <property type="project" value="InterPro"/>
</dbReference>
<dbReference type="InterPro" id="IPR052363">
    <property type="entry name" value="LPS_export_LptC"/>
</dbReference>
<evidence type="ECO:0000313" key="7">
    <source>
        <dbReference type="EMBL" id="KTD16336.1"/>
    </source>
</evidence>
<keyword evidence="4 6" id="KW-1133">Transmembrane helix</keyword>
<dbReference type="Proteomes" id="UP000055035">
    <property type="component" value="Unassembled WGS sequence"/>
</dbReference>
<keyword evidence="5 6" id="KW-0472">Membrane</keyword>
<dbReference type="GO" id="GO:0005886">
    <property type="term" value="C:plasma membrane"/>
    <property type="evidence" value="ECO:0007669"/>
    <property type="project" value="InterPro"/>
</dbReference>
<evidence type="ECO:0000256" key="6">
    <source>
        <dbReference type="SAM" id="Phobius"/>
    </source>
</evidence>
<organism evidence="7 8">
    <name type="scientific">Legionella jordanis</name>
    <dbReference type="NCBI Taxonomy" id="456"/>
    <lineage>
        <taxon>Bacteria</taxon>
        <taxon>Pseudomonadati</taxon>
        <taxon>Pseudomonadota</taxon>
        <taxon>Gammaproteobacteria</taxon>
        <taxon>Legionellales</taxon>
        <taxon>Legionellaceae</taxon>
        <taxon>Legionella</taxon>
    </lineage>
</organism>
<dbReference type="InterPro" id="IPR010664">
    <property type="entry name" value="LipoPS_assembly_LptC-rel"/>
</dbReference>
<evidence type="ECO:0000256" key="5">
    <source>
        <dbReference type="ARBA" id="ARBA00023136"/>
    </source>
</evidence>
<keyword evidence="3 6" id="KW-0812">Transmembrane</keyword>
<keyword evidence="1" id="KW-1003">Cell membrane</keyword>
<dbReference type="AlphaFoldDB" id="A0A0W0V8C3"/>
<dbReference type="GO" id="GO:0017089">
    <property type="term" value="F:glycolipid transfer activity"/>
    <property type="evidence" value="ECO:0007669"/>
    <property type="project" value="TreeGrafter"/>
</dbReference>
<evidence type="ECO:0000256" key="4">
    <source>
        <dbReference type="ARBA" id="ARBA00022989"/>
    </source>
</evidence>
<evidence type="ECO:0000256" key="3">
    <source>
        <dbReference type="ARBA" id="ARBA00022692"/>
    </source>
</evidence>
<evidence type="ECO:0000256" key="2">
    <source>
        <dbReference type="ARBA" id="ARBA00022519"/>
    </source>
</evidence>
<gene>
    <name evidence="7" type="primary">lptC</name>
    <name evidence="7" type="ORF">Ljor_0642</name>
</gene>
<sequence>MNAAKQAFWLFSTLIVLACSGWYFASSNNLVQLNDQALSQSPDTIVTNLVVRRFDEEGKLINYLHSPEMKHIPADNTNLFKSPNILIVQPGQPAWEISSKYAKSIHGGDRIIFRHQVIVHQNQSEHTQESTMKTEELLYFPKEKLATSDLAVLFEQPGTVVKSNGMKAYLAEKKVQLLSRAHATYEPKQG</sequence>
<dbReference type="OrthoDB" id="5731914at2"/>
<dbReference type="STRING" id="456.Ljor_0642"/>
<evidence type="ECO:0000256" key="1">
    <source>
        <dbReference type="ARBA" id="ARBA00022475"/>
    </source>
</evidence>
<name>A0A0W0V8C3_9GAMM</name>
<dbReference type="NCBIfam" id="TIGR04409">
    <property type="entry name" value="LptC_YrbK"/>
    <property type="match status" value="1"/>
</dbReference>
<proteinExistence type="predicted"/>
<dbReference type="RefSeq" id="WP_058470199.1">
    <property type="nucleotide sequence ID" value="NZ_CAAAIC010000004.1"/>
</dbReference>
<dbReference type="Pfam" id="PF06835">
    <property type="entry name" value="LptC"/>
    <property type="match status" value="1"/>
</dbReference>
<dbReference type="PROSITE" id="PS51257">
    <property type="entry name" value="PROKAR_LIPOPROTEIN"/>
    <property type="match status" value="1"/>
</dbReference>